<evidence type="ECO:0000313" key="1">
    <source>
        <dbReference type="EMBL" id="MCP8971204.1"/>
    </source>
</evidence>
<accession>A0AA41X961</accession>
<reference evidence="1" key="1">
    <citation type="submission" date="2022-07" db="EMBL/GenBank/DDBJ databases">
        <authorList>
            <person name="Li W.-J."/>
            <person name="Deng Q.-Q."/>
        </authorList>
    </citation>
    <scope>NUCLEOTIDE SEQUENCE</scope>
    <source>
        <strain evidence="1">SYSU M60031</strain>
    </source>
</reference>
<comment type="caution">
    <text evidence="1">The sequence shown here is derived from an EMBL/GenBank/DDBJ whole genome shotgun (WGS) entry which is preliminary data.</text>
</comment>
<name>A0AA41X961_9BACI</name>
<sequence length="64" mass="7327">MAITATGAKVCIVCEDAKETGIYLYNGFICEECERSMIETDTSDPKYQFYLKQLRKIQLPVQTQ</sequence>
<gene>
    <name evidence="1" type="ORF">NK662_22020</name>
</gene>
<protein>
    <submittedName>
        <fullName evidence="1">Sigma factor G inhibitor Gin</fullName>
    </submittedName>
</protein>
<dbReference type="EMBL" id="JANCLT010000020">
    <property type="protein sequence ID" value="MCP8971204.1"/>
    <property type="molecule type" value="Genomic_DNA"/>
</dbReference>
<organism evidence="1 2">
    <name type="scientific">Ectobacillus ponti</name>
    <dbReference type="NCBI Taxonomy" id="2961894"/>
    <lineage>
        <taxon>Bacteria</taxon>
        <taxon>Bacillati</taxon>
        <taxon>Bacillota</taxon>
        <taxon>Bacilli</taxon>
        <taxon>Bacillales</taxon>
        <taxon>Bacillaceae</taxon>
        <taxon>Ectobacillus</taxon>
    </lineage>
</organism>
<dbReference type="InterPro" id="IPR019700">
    <property type="entry name" value="Sigma-G_inhibitor_Gin"/>
</dbReference>
<proteinExistence type="predicted"/>
<dbReference type="Proteomes" id="UP001156102">
    <property type="component" value="Unassembled WGS sequence"/>
</dbReference>
<dbReference type="RefSeq" id="WP_254761130.1">
    <property type="nucleotide sequence ID" value="NZ_JANCLT010000020.1"/>
</dbReference>
<evidence type="ECO:0000313" key="2">
    <source>
        <dbReference type="Proteomes" id="UP001156102"/>
    </source>
</evidence>
<keyword evidence="2" id="KW-1185">Reference proteome</keyword>
<dbReference type="Pfam" id="PF10764">
    <property type="entry name" value="Gin"/>
    <property type="match status" value="1"/>
</dbReference>
<dbReference type="AlphaFoldDB" id="A0AA41X961"/>